<dbReference type="InterPro" id="IPR016024">
    <property type="entry name" value="ARM-type_fold"/>
</dbReference>
<evidence type="ECO:0000256" key="10">
    <source>
        <dbReference type="RuleBase" id="RU003829"/>
    </source>
</evidence>
<dbReference type="Pfam" id="PF10557">
    <property type="entry name" value="Cullin_Nedd8"/>
    <property type="match status" value="1"/>
</dbReference>
<feature type="compositionally biased region" description="Acidic residues" evidence="11">
    <location>
        <begin position="249"/>
        <end position="266"/>
    </location>
</feature>
<dbReference type="InterPro" id="IPR019559">
    <property type="entry name" value="Cullin_neddylation_domain"/>
</dbReference>
<dbReference type="InParanoid" id="A0A1X7VDL5"/>
<dbReference type="SUPFAM" id="SSF48371">
    <property type="entry name" value="ARM repeat"/>
    <property type="match status" value="1"/>
</dbReference>
<dbReference type="InterPro" id="IPR044066">
    <property type="entry name" value="TRIAD_supradom"/>
</dbReference>
<dbReference type="Pfam" id="PF03256">
    <property type="entry name" value="ANAPC10"/>
    <property type="match status" value="1"/>
</dbReference>
<keyword evidence="3" id="KW-0808">Transferase</keyword>
<evidence type="ECO:0000256" key="11">
    <source>
        <dbReference type="SAM" id="MobiDB-lite"/>
    </source>
</evidence>
<dbReference type="Pfam" id="PF22191">
    <property type="entry name" value="IBR_1"/>
    <property type="match status" value="1"/>
</dbReference>
<dbReference type="InterPro" id="IPR013083">
    <property type="entry name" value="Znf_RING/FYVE/PHD"/>
</dbReference>
<dbReference type="Pfam" id="PF01485">
    <property type="entry name" value="IBR"/>
    <property type="match status" value="1"/>
</dbReference>
<evidence type="ECO:0000256" key="9">
    <source>
        <dbReference type="PROSITE-ProRule" id="PRU00330"/>
    </source>
</evidence>
<dbReference type="STRING" id="400682.A0A1X7VDL5"/>
<dbReference type="EnsemblMetazoa" id="Aqu2.1.37834_001">
    <property type="protein sequence ID" value="Aqu2.1.37834_001"/>
    <property type="gene ID" value="Aqu2.1.37834"/>
</dbReference>
<dbReference type="SUPFAM" id="SSF75632">
    <property type="entry name" value="Cullin homology domain"/>
    <property type="match status" value="1"/>
</dbReference>
<name>A0A1X7VDL5_AMPQE</name>
<reference evidence="15" key="2">
    <citation type="submission" date="2017-05" db="UniProtKB">
        <authorList>
            <consortium name="EnsemblMetazoa"/>
        </authorList>
    </citation>
    <scope>IDENTIFICATION</scope>
</reference>
<protein>
    <submittedName>
        <fullName evidence="15">Uncharacterized protein</fullName>
    </submittedName>
</protein>
<feature type="domain" description="RING-type" evidence="14">
    <location>
        <begin position="1995"/>
        <end position="2213"/>
    </location>
</feature>
<evidence type="ECO:0000256" key="8">
    <source>
        <dbReference type="ARBA" id="ARBA00022833"/>
    </source>
</evidence>
<feature type="region of interest" description="Disordered" evidence="11">
    <location>
        <begin position="557"/>
        <end position="577"/>
    </location>
</feature>
<dbReference type="GO" id="GO:0006511">
    <property type="term" value="P:ubiquitin-dependent protein catabolic process"/>
    <property type="evidence" value="ECO:0007669"/>
    <property type="project" value="InterPro"/>
</dbReference>
<feature type="domain" description="DOC" evidence="13">
    <location>
        <begin position="1046"/>
        <end position="1225"/>
    </location>
</feature>
<dbReference type="GO" id="GO:0005737">
    <property type="term" value="C:cytoplasm"/>
    <property type="evidence" value="ECO:0007669"/>
    <property type="project" value="UniProtKB-SubCell"/>
</dbReference>
<dbReference type="InterPro" id="IPR047560">
    <property type="entry name" value="Rcat_RBR_CUL9"/>
</dbReference>
<dbReference type="PROSITE" id="PS51873">
    <property type="entry name" value="TRIAD"/>
    <property type="match status" value="1"/>
</dbReference>
<comment type="similarity">
    <text evidence="9 10">Belongs to the cullin family.</text>
</comment>
<dbReference type="Proteomes" id="UP000007879">
    <property type="component" value="Unassembled WGS sequence"/>
</dbReference>
<feature type="compositionally biased region" description="Basic and acidic residues" evidence="11">
    <location>
        <begin position="1896"/>
        <end position="1905"/>
    </location>
</feature>
<sequence>MLLSRLSSSSAPYQGEEVLLKKGGGEDVKYLVRWARQQENKEDDAKTHVGTVPSRPSGRDITIWMTREELLSCCPHLNSQCSLDSKPSSTTSTVMGVSVGVASESTEEEDFLSSDVTNLITRAKRLNSKLKASNGSTSNVNSSSSVPESLLTNTVNILSTYAKISSLSHSFKQSGIIDLLLDLLSSRLLAVRSSASDMLRSFACYDPASRSYVLLRLTQSEEEDVTSDEGEGSTASQDMLMELFAETSQVEEDEEETDDDDDDDDFIPQVPVKYLHSLLKNYLRVTSDPSPSSFTSNPLEDFNHFSLLFELLSQLFVMFGWVERNTNQTLYRGSSIFSSGSLSGKRGGIVPHKSLPSTSSSFKTRSDFDSNSSYFSYVSSRIKPGMTVRSRVNRGLVFVGDIGEYVNHIEGIPLIEVRWKNIGSMTMQFHEIELVGGDSTLMTNGDDCLKPHHSYALILPSNEKYRGGGTERNDKVFRAHWWEVLCLVKKLPVNHVHEIIKITKDPVLKEFNDLITYLPTYEQILAIVQYCDTSCPQLDTLMLSIRTEDKFLSLLKNASSQPPRPSTPTPSISYQLSPPYPEPFYEEEASEKDESWLESIMENSEVDDDYMFFHHVSLSKAIKLKDKIEKKLLKKGRKSCRFAVYSLRSLNGIVKKIESSSNRMDCALSGTVSLVLKLMAINSKSPLLQSTGLQCLYAILGGHSLHEGIPILPYETRPLDMTEVIRSSIITALISLKGSSSDSLLRLREAMDCIINYYNLNVSSDDKRLYLDAIRCGLSIILTLLYSDNAHQLCTDWSLHELIRSLKVSFPDFPLKDKLISLIVSVIPDDPVNNPDTTVDKEIIHLVKLLSAYSGHTSRNPLPRLLQLLEVEEERKKAKDSDVAADGCSVVELFLRHRGITHLSIAMKTNSSLHFMESGLKMLLIVINDGFESASLACLQGAQCIITTALSSRFKEKITSTFWSCINGLKKHSELIEFVVTRKMNNLLMKSHIYSSKDLELLKQHEKLLEKRRSSKQSVILKSLLKGLVEHLMTEIENERRSRSYPCLPYLSSFIRFMSNDNGVFVSGRDKCWDRVEVSSNEYRKMRMLDGDLSTHWESSGSEGSHWIRLHMIKNVVVRKLSIGVCSSDLNYMPRVVVVQGGKRIDNMTDLNTVSIPFTHSGMFEILSNCANHYPIITIRIKKCHEGGVNVKIKDISVEGTQMSRWALFGGLFTERTQLFYEIMQHLWTKELSASPLALFERINSVMNYEQSFADSYLFTLHSRQALGTACQTALLNPLATRLTSSSCWGQVLIKLLSEYISNYCPTPSSPYKELLTHEHFIDKVPGNAEVLIKLSQIRRMCRLLVSVCNSKTQEATGDSSELVRINDALAKSWRDAVSQKVSCVLNRISFTSPPLVLMTDLLYLYDKIIQGTRELFGSQSSLFLSVSDGYCIAFQALNEVKSVKLCEILSLCFHHLLIKEHSLVHSSISDTVRETILLSFADTLAFIHNLDISNIFEHFYRRHFSERVLSNRLLSVAMELKVIEALENCFPSQYPQQMLIDLKESEKLMKSFTQDYIVDSIDSLLTSEHGNMVSSVSSDILELSERLSYYRTEQLLTVNLLAPHKWSLKHKPLPLPLPHHTLNTFINDYTKFYTSSSLKSLYSHEKLRQISWTLYGSATLVYQDCLSIDVSTTQMIILLQFNKAEKLTYLDLLEGTRLPYKEVNHGLTLMMQKGQKILTSSHSISTFKHTTVFTINEKLMKSLKGKIHVCVHGTKWMEDSIGLITVIERRRSVIDSVIIRLLKKEKTLTTDNLISTVINGFAKGEFVGIAYKYKRFNCSHDNVLSRIESLISRGYIKQYPSTPHVLEYISDTVLVKHVNVTPQELANIRSPNGLPHKRGSSSPLISSSKKKMKLRKDEEKKEGDNERDDDEVLLVNLSLGTRTRTMEDIKTEINKEVDSLSDVMKIPSDVIEAMLCQLSWNKDVFLQRYFEDKKSLFISCGVSPELGPPPLPSIPDICPVCFSELSESSSYWLWCKHVCCKSCWSTYLTEQVMSLNHALSCTCIVSGCNAKVTGTALLEILKTKESEVLIEYGKALVRSYVESNGFLTWCHNPTGCDCILYRDDGHKDITCGQCGWSSCLSCTFTEAHQPLSCEQLVKWIGLGGFYDGMDEDARSKHLANIISKRCPGCNAQIEKNEGCLHMKCNCGHHFCWRCMNSWQPTHTDYFKCSAKVNESVEDSKKFVDCNQRCVGYHKSKLTIQNLQLQVKKISESTSLKTLSTVNDACLLLQQSYKVLLYSCIVEYFSESGSYVSFLTSSLEANVITLRRSLENIFSHVPSQSLKDTRLSLNDGLINRVAILKNKLLTCSDQYLKLGHIAPEPVLPEKVKDINTSPAHHCNRNDHSHHSDSWHPWDDDSDDDYYDDDYDDDHYCYGSDYDDFNDFDSDFSY</sequence>
<dbReference type="Gene3D" id="1.10.10.10">
    <property type="entry name" value="Winged helix-like DNA-binding domain superfamily/Winged helix DNA-binding domain"/>
    <property type="match status" value="1"/>
</dbReference>
<dbReference type="KEGG" id="aqu:105311902"/>
<evidence type="ECO:0000256" key="6">
    <source>
        <dbReference type="ARBA" id="ARBA00022771"/>
    </source>
</evidence>
<dbReference type="InterPro" id="IPR021097">
    <property type="entry name" value="CPH_domain"/>
</dbReference>
<comment type="subcellular location">
    <subcellularLocation>
        <location evidence="1">Cytoplasm</location>
    </subcellularLocation>
</comment>
<dbReference type="PANTHER" id="PTHR22771:SF4">
    <property type="entry name" value="CULLIN 7-RELATED"/>
    <property type="match status" value="1"/>
</dbReference>
<dbReference type="Gene3D" id="3.30.40.10">
    <property type="entry name" value="Zinc/RING finger domain, C3HC4 (zinc finger)"/>
    <property type="match status" value="1"/>
</dbReference>
<dbReference type="PROSITE" id="PS50069">
    <property type="entry name" value="CULLIN_2"/>
    <property type="match status" value="1"/>
</dbReference>
<dbReference type="InterPro" id="IPR059120">
    <property type="entry name" value="Cullin-like_AB"/>
</dbReference>
<dbReference type="SUPFAM" id="SSF46785">
    <property type="entry name" value="Winged helix' DNA-binding domain"/>
    <property type="match status" value="1"/>
</dbReference>
<evidence type="ECO:0000256" key="4">
    <source>
        <dbReference type="ARBA" id="ARBA00022723"/>
    </source>
</evidence>
<evidence type="ECO:0000256" key="1">
    <source>
        <dbReference type="ARBA" id="ARBA00004496"/>
    </source>
</evidence>
<dbReference type="Gene3D" id="2.60.120.260">
    <property type="entry name" value="Galactose-binding domain-like"/>
    <property type="match status" value="1"/>
</dbReference>
<reference evidence="16" key="1">
    <citation type="journal article" date="2010" name="Nature">
        <title>The Amphimedon queenslandica genome and the evolution of animal complexity.</title>
        <authorList>
            <person name="Srivastava M."/>
            <person name="Simakov O."/>
            <person name="Chapman J."/>
            <person name="Fahey B."/>
            <person name="Gauthier M.E."/>
            <person name="Mitros T."/>
            <person name="Richards G.S."/>
            <person name="Conaco C."/>
            <person name="Dacre M."/>
            <person name="Hellsten U."/>
            <person name="Larroux C."/>
            <person name="Putnam N.H."/>
            <person name="Stanke M."/>
            <person name="Adamska M."/>
            <person name="Darling A."/>
            <person name="Degnan S.M."/>
            <person name="Oakley T.H."/>
            <person name="Plachetzki D.C."/>
            <person name="Zhai Y."/>
            <person name="Adamski M."/>
            <person name="Calcino A."/>
            <person name="Cummins S.F."/>
            <person name="Goodstein D.M."/>
            <person name="Harris C."/>
            <person name="Jackson D.J."/>
            <person name="Leys S.P."/>
            <person name="Shu S."/>
            <person name="Woodcroft B.J."/>
            <person name="Vervoort M."/>
            <person name="Kosik K.S."/>
            <person name="Manning G."/>
            <person name="Degnan B.M."/>
            <person name="Rokhsar D.S."/>
        </authorList>
    </citation>
    <scope>NUCLEOTIDE SEQUENCE [LARGE SCALE GENOMIC DNA]</scope>
</reference>
<dbReference type="Gene3D" id="1.20.1310.10">
    <property type="entry name" value="Cullin Repeats"/>
    <property type="match status" value="1"/>
</dbReference>
<dbReference type="GO" id="GO:0031625">
    <property type="term" value="F:ubiquitin protein ligase binding"/>
    <property type="evidence" value="ECO:0007669"/>
    <property type="project" value="InterPro"/>
</dbReference>
<keyword evidence="7" id="KW-0833">Ubl conjugation pathway</keyword>
<dbReference type="PANTHER" id="PTHR22771">
    <property type="entry name" value="CULLIN AND GALACTOSE-BINDING DOMAIN-CONTAINING"/>
    <property type="match status" value="1"/>
</dbReference>
<evidence type="ECO:0000259" key="13">
    <source>
        <dbReference type="PROSITE" id="PS51284"/>
    </source>
</evidence>
<dbReference type="InterPro" id="IPR036317">
    <property type="entry name" value="Cullin_homology_sf"/>
</dbReference>
<dbReference type="InterPro" id="IPR036390">
    <property type="entry name" value="WH_DNA-bd_sf"/>
</dbReference>
<dbReference type="PROSITE" id="PS51284">
    <property type="entry name" value="DOC"/>
    <property type="match status" value="1"/>
</dbReference>
<feature type="domain" description="Cullin family profile" evidence="12">
    <location>
        <begin position="1445"/>
        <end position="1712"/>
    </location>
</feature>
<dbReference type="Pfam" id="PF26557">
    <property type="entry name" value="Cullin_AB"/>
    <property type="match status" value="1"/>
</dbReference>
<proteinExistence type="inferred from homology"/>
<dbReference type="Gene3D" id="2.30.30.30">
    <property type="match status" value="1"/>
</dbReference>
<dbReference type="InterPro" id="IPR001373">
    <property type="entry name" value="Cullin_N"/>
</dbReference>
<dbReference type="InterPro" id="IPR047561">
    <property type="entry name" value="BRcat_RBR_CUL9"/>
</dbReference>
<dbReference type="InterPro" id="IPR036388">
    <property type="entry name" value="WH-like_DNA-bd_sf"/>
</dbReference>
<dbReference type="Gene3D" id="1.20.120.1750">
    <property type="match status" value="1"/>
</dbReference>
<keyword evidence="4" id="KW-0479">Metal-binding</keyword>
<dbReference type="SUPFAM" id="SSF57850">
    <property type="entry name" value="RING/U-box"/>
    <property type="match status" value="3"/>
</dbReference>
<accession>A0A1X7VDL5</accession>
<dbReference type="PROSITE" id="PS00518">
    <property type="entry name" value="ZF_RING_1"/>
    <property type="match status" value="1"/>
</dbReference>
<dbReference type="SUPFAM" id="SSF49785">
    <property type="entry name" value="Galactose-binding domain-like"/>
    <property type="match status" value="1"/>
</dbReference>
<dbReference type="InterPro" id="IPR045093">
    <property type="entry name" value="Cullin"/>
</dbReference>
<keyword evidence="5" id="KW-0677">Repeat</keyword>
<keyword evidence="2" id="KW-0963">Cytoplasm</keyword>
<dbReference type="Pfam" id="PF00888">
    <property type="entry name" value="Cullin"/>
    <property type="match status" value="1"/>
</dbReference>
<dbReference type="InterPro" id="IPR002867">
    <property type="entry name" value="IBR_dom"/>
</dbReference>
<dbReference type="SMART" id="SM00647">
    <property type="entry name" value="IBR"/>
    <property type="match status" value="2"/>
</dbReference>
<dbReference type="InterPro" id="IPR017907">
    <property type="entry name" value="Znf_RING_CS"/>
</dbReference>
<organism evidence="15">
    <name type="scientific">Amphimedon queenslandica</name>
    <name type="common">Sponge</name>
    <dbReference type="NCBI Taxonomy" id="400682"/>
    <lineage>
        <taxon>Eukaryota</taxon>
        <taxon>Metazoa</taxon>
        <taxon>Porifera</taxon>
        <taxon>Demospongiae</taxon>
        <taxon>Heteroscleromorpha</taxon>
        <taxon>Haplosclerida</taxon>
        <taxon>Niphatidae</taxon>
        <taxon>Amphimedon</taxon>
    </lineage>
</organism>
<dbReference type="EnsemblMetazoa" id="XM_019993899.1">
    <property type="protein sequence ID" value="XP_019849458.1"/>
    <property type="gene ID" value="LOC105311902"/>
</dbReference>
<dbReference type="InterPro" id="IPR004939">
    <property type="entry name" value="APC_su10/DOC_dom"/>
</dbReference>
<dbReference type="GO" id="GO:0008270">
    <property type="term" value="F:zinc ion binding"/>
    <property type="evidence" value="ECO:0007669"/>
    <property type="project" value="UniProtKB-KW"/>
</dbReference>
<evidence type="ECO:0000256" key="2">
    <source>
        <dbReference type="ARBA" id="ARBA00022490"/>
    </source>
</evidence>
<gene>
    <name evidence="15" type="primary">105311902</name>
</gene>
<evidence type="ECO:0000259" key="12">
    <source>
        <dbReference type="PROSITE" id="PS50069"/>
    </source>
</evidence>
<feature type="region of interest" description="Disordered" evidence="11">
    <location>
        <begin position="1867"/>
        <end position="1908"/>
    </location>
</feature>
<dbReference type="GO" id="GO:0016740">
    <property type="term" value="F:transferase activity"/>
    <property type="evidence" value="ECO:0007669"/>
    <property type="project" value="UniProtKB-KW"/>
</dbReference>
<dbReference type="SMART" id="SM01337">
    <property type="entry name" value="APC10"/>
    <property type="match status" value="1"/>
</dbReference>
<dbReference type="SUPFAM" id="SSF63748">
    <property type="entry name" value="Tudor/PWWP/MBT"/>
    <property type="match status" value="1"/>
</dbReference>
<evidence type="ECO:0000259" key="14">
    <source>
        <dbReference type="PROSITE" id="PS51873"/>
    </source>
</evidence>
<dbReference type="CDD" id="cd20359">
    <property type="entry name" value="Rcat_RBR_CUL9"/>
    <property type="match status" value="1"/>
</dbReference>
<keyword evidence="16" id="KW-1185">Reference proteome</keyword>
<dbReference type="InterPro" id="IPR008979">
    <property type="entry name" value="Galactose-bd-like_sf"/>
</dbReference>
<keyword evidence="8" id="KW-0862">Zinc</keyword>
<evidence type="ECO:0000256" key="7">
    <source>
        <dbReference type="ARBA" id="ARBA00022786"/>
    </source>
</evidence>
<dbReference type="InterPro" id="IPR016158">
    <property type="entry name" value="Cullin_homology"/>
</dbReference>
<keyword evidence="6" id="KW-0863">Zinc-finger</keyword>
<dbReference type="eggNOG" id="KOG1815">
    <property type="taxonomic scope" value="Eukaryota"/>
</dbReference>
<dbReference type="CDD" id="cd20347">
    <property type="entry name" value="BRcat_RBR_CUL9"/>
    <property type="match status" value="1"/>
</dbReference>
<dbReference type="Gene3D" id="3.30.230.130">
    <property type="entry name" value="Cullin, Chain C, Domain 2"/>
    <property type="match status" value="1"/>
</dbReference>
<evidence type="ECO:0000313" key="15">
    <source>
        <dbReference type="EnsemblMetazoa" id="Aqu2.1.37834_001"/>
    </source>
</evidence>
<dbReference type="InterPro" id="IPR014722">
    <property type="entry name" value="Rib_uL2_dom2"/>
</dbReference>
<dbReference type="Pfam" id="PF11515">
    <property type="entry name" value="Cul7"/>
    <property type="match status" value="1"/>
</dbReference>
<evidence type="ECO:0000313" key="16">
    <source>
        <dbReference type="Proteomes" id="UP000007879"/>
    </source>
</evidence>
<feature type="region of interest" description="Disordered" evidence="11">
    <location>
        <begin position="247"/>
        <end position="266"/>
    </location>
</feature>
<dbReference type="SMART" id="SM00884">
    <property type="entry name" value="Cullin_Nedd8"/>
    <property type="match status" value="1"/>
</dbReference>
<evidence type="ECO:0000256" key="5">
    <source>
        <dbReference type="ARBA" id="ARBA00022737"/>
    </source>
</evidence>
<dbReference type="OrthoDB" id="1431934at2759"/>
<evidence type="ECO:0000256" key="3">
    <source>
        <dbReference type="ARBA" id="ARBA00022679"/>
    </source>
</evidence>